<dbReference type="Proteomes" id="UP000195963">
    <property type="component" value="Unassembled WGS sequence"/>
</dbReference>
<evidence type="ECO:0000259" key="1">
    <source>
        <dbReference type="Pfam" id="PF01507"/>
    </source>
</evidence>
<dbReference type="InterPro" id="IPR017598">
    <property type="entry name" value="SulphurTrfase_DndC"/>
</dbReference>
<dbReference type="AlphaFoldDB" id="A0A1Y6MBZ1"/>
<dbReference type="InterPro" id="IPR014729">
    <property type="entry name" value="Rossmann-like_a/b/a_fold"/>
</dbReference>
<protein>
    <recommendedName>
        <fullName evidence="1">Phosphoadenosine phosphosulphate reductase domain-containing protein</fullName>
    </recommendedName>
</protein>
<feature type="domain" description="Phosphoadenosine phosphosulphate reductase" evidence="1">
    <location>
        <begin position="41"/>
        <end position="230"/>
    </location>
</feature>
<dbReference type="SUPFAM" id="SSF52402">
    <property type="entry name" value="Adenine nucleotide alpha hydrolases-like"/>
    <property type="match status" value="1"/>
</dbReference>
<dbReference type="InterPro" id="IPR002500">
    <property type="entry name" value="PAPS_reduct_dom"/>
</dbReference>
<dbReference type="NCBIfam" id="NF005316">
    <property type="entry name" value="PRK06850.1"/>
    <property type="match status" value="1"/>
</dbReference>
<accession>A0A1Y6MBZ1</accession>
<dbReference type="GO" id="GO:0003824">
    <property type="term" value="F:catalytic activity"/>
    <property type="evidence" value="ECO:0007669"/>
    <property type="project" value="InterPro"/>
</dbReference>
<proteinExistence type="predicted"/>
<reference evidence="3" key="1">
    <citation type="submission" date="2017-06" db="EMBL/GenBank/DDBJ databases">
        <authorList>
            <person name="Rodrigo-Torres L."/>
            <person name="Arahal R.D."/>
            <person name="Lucena T."/>
        </authorList>
    </citation>
    <scope>NUCLEOTIDE SEQUENCE [LARGE SCALE GENOMIC DNA]</scope>
    <source>
        <strain evidence="3">CECT 9190</strain>
    </source>
</reference>
<keyword evidence="3" id="KW-1185">Reference proteome</keyword>
<name>A0A1Y6MBZ1_9GAMM</name>
<dbReference type="EMBL" id="FYAK01000002">
    <property type="protein sequence ID" value="SMY34066.1"/>
    <property type="molecule type" value="Genomic_DNA"/>
</dbReference>
<dbReference type="InterPro" id="IPR050128">
    <property type="entry name" value="Sulfate_adenylyltrnsfr_sub2"/>
</dbReference>
<dbReference type="NCBIfam" id="TIGR03183">
    <property type="entry name" value="DNA_S_dndC"/>
    <property type="match status" value="1"/>
</dbReference>
<dbReference type="RefSeq" id="WP_087844577.1">
    <property type="nucleotide sequence ID" value="NZ_FYAK01000002.1"/>
</dbReference>
<evidence type="ECO:0000313" key="2">
    <source>
        <dbReference type="EMBL" id="SMY34066.1"/>
    </source>
</evidence>
<dbReference type="Gene3D" id="3.40.50.620">
    <property type="entry name" value="HUPs"/>
    <property type="match status" value="1"/>
</dbReference>
<dbReference type="PANTHER" id="PTHR43196">
    <property type="entry name" value="SULFATE ADENYLYLTRANSFERASE SUBUNIT 2"/>
    <property type="match status" value="1"/>
</dbReference>
<dbReference type="PANTHER" id="PTHR43196:SF2">
    <property type="entry name" value="PHOSPHOADENOSINE PHOSPHOSULFATE REDUCTASE"/>
    <property type="match status" value="1"/>
</dbReference>
<gene>
    <name evidence="2" type="ORF">PMAL9190_01479</name>
</gene>
<evidence type="ECO:0000313" key="3">
    <source>
        <dbReference type="Proteomes" id="UP000195963"/>
    </source>
</evidence>
<organism evidence="2 3">
    <name type="scientific">Photobacterium malacitanum</name>
    <dbReference type="NCBI Taxonomy" id="2204294"/>
    <lineage>
        <taxon>Bacteria</taxon>
        <taxon>Pseudomonadati</taxon>
        <taxon>Pseudomonadota</taxon>
        <taxon>Gammaproteobacteria</taxon>
        <taxon>Vibrionales</taxon>
        <taxon>Vibrionaceae</taxon>
        <taxon>Photobacterium</taxon>
    </lineage>
</organism>
<sequence length="654" mass="75529">MTVKTQPVRYSAFNELGFKETIQRLVAKTKELYLKDDIPWVIGYSGGKDSTAIVQIIWNAVSELKSEGKATKPVHVISTDTLVENPIVAIWVDRSLKQMKKAVIEQDLPIQPHKLTPKTENRFWVNLIGKGYPAPRYKFRWCTDRLKISPSNTFIQDVVKKNGEAILVLGTRKHESTIRTTSMENIENRSDNTRKNDGLNVNTQLDRVWVYTPVEDWTNDDVWSFLTQQKNPWGYKNTDLLGMYQGATDGGECPLVVDQSTPSCGDSRFGCYVCTMVGEDKSMAAMIANDEEKEWMIPLLALRNEIDINDSNKDKKANKIARDKHNRDFRRMNGSLTVHISMKEFSEQKDLTDSEDIFELLAQYEDNTDFKYENLPADIVRGPYKQAFRESMLRKVLQAEIEVRKYGPTDVKNLELLTLEDLEEIRRIWVDDKNEAEDSLPLIYTEITGKKYPGAQRAYSPVINHSILSQLKNFCIQYNDPDELKYQQLRNLLSIEDKYKHQLRRAKISDELETTIDKGAFESIDNARRFALAKVKNEAIVKLNRLHNVGETTDFLQNIVNNLQILDAKKELSKVKKYSTYYSEIITTDYEPDEIFSLEKKLVHGLIKLYEYYIYQINKSFALLDKKDIEKQEINNRNAKFLAVDTLIATGSNQ</sequence>
<dbReference type="Pfam" id="PF01507">
    <property type="entry name" value="PAPS_reduct"/>
    <property type="match status" value="1"/>
</dbReference>